<dbReference type="NCBIfam" id="NF041333">
    <property type="entry name" value="CruF_Halo"/>
    <property type="match status" value="1"/>
</dbReference>
<protein>
    <submittedName>
        <fullName evidence="2">Carotenoid biosynthesis protein</fullName>
    </submittedName>
</protein>
<gene>
    <name evidence="2" type="ORF">ELS19_11450</name>
</gene>
<feature type="transmembrane region" description="Helical" evidence="1">
    <location>
        <begin position="207"/>
        <end position="225"/>
    </location>
</feature>
<dbReference type="InterPro" id="IPR007354">
    <property type="entry name" value="CruF-like"/>
</dbReference>
<organism evidence="2 3">
    <name type="scientific">Halogeometricum borinquense</name>
    <dbReference type="NCBI Taxonomy" id="60847"/>
    <lineage>
        <taxon>Archaea</taxon>
        <taxon>Methanobacteriati</taxon>
        <taxon>Methanobacteriota</taxon>
        <taxon>Stenosarchaea group</taxon>
        <taxon>Halobacteria</taxon>
        <taxon>Halobacteriales</taxon>
        <taxon>Haloferacaceae</taxon>
        <taxon>Halogeometricum</taxon>
    </lineage>
</organism>
<sequence length="299" mass="32955">MVEADVALANRLPTTREEWEYRLDRLVRENRFTISVFFPLNGIVLLLASAEGWLSGTVLAPLAFNGLFILFGTFVMRSPLLVGVLPHTTRRGATGVGLLTLYAYLIEYTGVHTGFPYGQFAYGVALGPTVGGIPLGLPVFFVPLVMNAYLLCLLLLGDRAEHTVIRLCTVIIAVLAMDVVLDPGAVALRFWAYTPPGAFYGVPLSNYAGWVLSATVAVILLDWGYDQHILLTRLSECEFMLDDLVSFVILWGGLNAWFGNWLPVAVAALFGLGLLKTERFDSRVFRFSQRKRSGKNSSE</sequence>
<feature type="transmembrane region" description="Helical" evidence="1">
    <location>
        <begin position="96"/>
        <end position="115"/>
    </location>
</feature>
<proteinExistence type="predicted"/>
<evidence type="ECO:0000256" key="1">
    <source>
        <dbReference type="SAM" id="Phobius"/>
    </source>
</evidence>
<dbReference type="NCBIfam" id="TIGR03460">
    <property type="entry name" value="crt_membr_arch"/>
    <property type="match status" value="1"/>
</dbReference>
<keyword evidence="1" id="KW-1133">Transmembrane helix</keyword>
<dbReference type="PANTHER" id="PTHR39419:SF1">
    <property type="entry name" value="SLL0814 PROTEIN"/>
    <property type="match status" value="1"/>
</dbReference>
<name>A0A482TDU6_9EURY</name>
<accession>A0A482TDU6</accession>
<keyword evidence="1" id="KW-0812">Transmembrane</keyword>
<feature type="transmembrane region" description="Helical" evidence="1">
    <location>
        <begin position="62"/>
        <end position="84"/>
    </location>
</feature>
<dbReference type="EMBL" id="RZHH01000002">
    <property type="protein sequence ID" value="RYJ14506.1"/>
    <property type="molecule type" value="Genomic_DNA"/>
</dbReference>
<dbReference type="AlphaFoldDB" id="A0A482TDU6"/>
<feature type="transmembrane region" description="Helical" evidence="1">
    <location>
        <begin position="164"/>
        <end position="187"/>
    </location>
</feature>
<dbReference type="InterPro" id="IPR017823">
    <property type="entry name" value="CruF"/>
</dbReference>
<dbReference type="RefSeq" id="WP_129784870.1">
    <property type="nucleotide sequence ID" value="NZ_RZHH01000002.1"/>
</dbReference>
<evidence type="ECO:0000313" key="3">
    <source>
        <dbReference type="Proteomes" id="UP000294028"/>
    </source>
</evidence>
<feature type="transmembrane region" description="Helical" evidence="1">
    <location>
        <begin position="32"/>
        <end position="50"/>
    </location>
</feature>
<keyword evidence="1" id="KW-0472">Membrane</keyword>
<comment type="caution">
    <text evidence="2">The sequence shown here is derived from an EMBL/GenBank/DDBJ whole genome shotgun (WGS) entry which is preliminary data.</text>
</comment>
<reference evidence="2 3" key="1">
    <citation type="submission" date="2018-12" db="EMBL/GenBank/DDBJ databases">
        <title>Genome analysis provides insights into bioremediation potentialities of Halogeometricum borinquense strain N11.</title>
        <authorList>
            <person name="Najjari A."/>
            <person name="Youssef N."/>
            <person name="Fhoula I."/>
            <person name="Ben Dhia O."/>
            <person name="Mahjoubi M."/>
            <person name="Ouzari H.I."/>
            <person name="Cherif A."/>
        </authorList>
    </citation>
    <scope>NUCLEOTIDE SEQUENCE [LARGE SCALE GENOMIC DNA]</scope>
    <source>
        <strain evidence="2 3">N11</strain>
    </source>
</reference>
<dbReference type="PANTHER" id="PTHR39419">
    <property type="entry name" value="SLL0814 PROTEIN"/>
    <property type="match status" value="1"/>
</dbReference>
<dbReference type="Pfam" id="PF04240">
    <property type="entry name" value="Caroten_synth"/>
    <property type="match status" value="1"/>
</dbReference>
<evidence type="ECO:0000313" key="2">
    <source>
        <dbReference type="EMBL" id="RYJ14506.1"/>
    </source>
</evidence>
<feature type="transmembrane region" description="Helical" evidence="1">
    <location>
        <begin position="135"/>
        <end position="157"/>
    </location>
</feature>
<dbReference type="InterPro" id="IPR053540">
    <property type="entry name" value="BABR_hydratase"/>
</dbReference>
<dbReference type="Proteomes" id="UP000294028">
    <property type="component" value="Unassembled WGS sequence"/>
</dbReference>